<dbReference type="AlphaFoldDB" id="A0A1Q8QFF8"/>
<comment type="caution">
    <text evidence="1">The sequence shown here is derived from an EMBL/GenBank/DDBJ whole genome shotgun (WGS) entry which is preliminary data.</text>
</comment>
<dbReference type="Proteomes" id="UP000186102">
    <property type="component" value="Unassembled WGS sequence"/>
</dbReference>
<organism evidence="1 2">
    <name type="scientific">Desulfosporosinus metallidurans</name>
    <dbReference type="NCBI Taxonomy" id="1888891"/>
    <lineage>
        <taxon>Bacteria</taxon>
        <taxon>Bacillati</taxon>
        <taxon>Bacillota</taxon>
        <taxon>Clostridia</taxon>
        <taxon>Eubacteriales</taxon>
        <taxon>Desulfitobacteriaceae</taxon>
        <taxon>Desulfosporosinus</taxon>
    </lineage>
</organism>
<gene>
    <name evidence="1" type="ORF">DSOL_5153</name>
</gene>
<dbReference type="EMBL" id="MLBF01000090">
    <property type="protein sequence ID" value="OLN26038.1"/>
    <property type="molecule type" value="Genomic_DNA"/>
</dbReference>
<proteinExistence type="predicted"/>
<protein>
    <submittedName>
        <fullName evidence="1">Uncharacterized protein</fullName>
    </submittedName>
</protein>
<keyword evidence="2" id="KW-1185">Reference proteome</keyword>
<dbReference type="STRING" id="1888891.DSOL_5153"/>
<evidence type="ECO:0000313" key="2">
    <source>
        <dbReference type="Proteomes" id="UP000186102"/>
    </source>
</evidence>
<evidence type="ECO:0000313" key="1">
    <source>
        <dbReference type="EMBL" id="OLN26038.1"/>
    </source>
</evidence>
<dbReference type="RefSeq" id="WP_207649676.1">
    <property type="nucleotide sequence ID" value="NZ_MLBF01000090.1"/>
</dbReference>
<name>A0A1Q8QFF8_9FIRM</name>
<reference evidence="1 2" key="1">
    <citation type="submission" date="2016-09" db="EMBL/GenBank/DDBJ databases">
        <title>Complete genome of Desulfosporosinus sp. OL.</title>
        <authorList>
            <person name="Mardanov A."/>
            <person name="Beletsky A."/>
            <person name="Panova A."/>
            <person name="Karnachuk O."/>
            <person name="Ravin N."/>
        </authorList>
    </citation>
    <scope>NUCLEOTIDE SEQUENCE [LARGE SCALE GENOMIC DNA]</scope>
    <source>
        <strain evidence="1 2">OL</strain>
    </source>
</reference>
<accession>A0A1Q8QFF8</accession>
<sequence length="47" mass="5528">MKKHLSVTFTYLTGLQPTIRSCTLKVFEEIGELMRVLGKRLGRRKQY</sequence>